<reference evidence="1 2" key="1">
    <citation type="submission" date="2015-03" db="EMBL/GenBank/DDBJ databases">
        <authorList>
            <person name="Murphy D."/>
        </authorList>
    </citation>
    <scope>NUCLEOTIDE SEQUENCE [LARGE SCALE GENOMIC DNA]</scope>
    <source>
        <strain evidence="1 2">OL-4</strain>
    </source>
</reference>
<proteinExistence type="predicted"/>
<evidence type="ECO:0000313" key="1">
    <source>
        <dbReference type="EMBL" id="CFX13869.1"/>
    </source>
</evidence>
<organism evidence="1 2">
    <name type="scientific">Syntrophomonas zehnderi OL-4</name>
    <dbReference type="NCBI Taxonomy" id="690567"/>
    <lineage>
        <taxon>Bacteria</taxon>
        <taxon>Bacillati</taxon>
        <taxon>Bacillota</taxon>
        <taxon>Clostridia</taxon>
        <taxon>Eubacteriales</taxon>
        <taxon>Syntrophomonadaceae</taxon>
        <taxon>Syntrophomonas</taxon>
    </lineage>
</organism>
<evidence type="ECO:0000313" key="2">
    <source>
        <dbReference type="Proteomes" id="UP000045545"/>
    </source>
</evidence>
<dbReference type="STRING" id="690567.575"/>
<sequence length="78" mass="9150">MRHSLFIAMIAILANNKELRSLHRRNLTREKNQVNKMQSIIALSGKFIRIFFAVLRKGVDYDPEKMLEDMRYSLPEAA</sequence>
<dbReference type="EMBL" id="CGIH01000008">
    <property type="protein sequence ID" value="CFX13869.1"/>
    <property type="molecule type" value="Genomic_DNA"/>
</dbReference>
<name>A0A0E3W2Q1_9FIRM</name>
<dbReference type="Proteomes" id="UP000045545">
    <property type="component" value="Unassembled WGS sequence"/>
</dbReference>
<dbReference type="AlphaFoldDB" id="A0A0E3W2Q1"/>
<keyword evidence="2" id="KW-1185">Reference proteome</keyword>
<accession>A0A0E3W2Q1</accession>
<gene>
    <name evidence="1" type="ORF">575</name>
</gene>
<protein>
    <submittedName>
        <fullName evidence="1">Uncharacterized</fullName>
    </submittedName>
</protein>